<gene>
    <name evidence="1" type="ORF">HX882_32055</name>
</gene>
<name>A0A7Y7XII1_9PSED</name>
<dbReference type="EMBL" id="JACAQB010000031">
    <property type="protein sequence ID" value="NWC00515.1"/>
    <property type="molecule type" value="Genomic_DNA"/>
</dbReference>
<evidence type="ECO:0000313" key="2">
    <source>
        <dbReference type="Proteomes" id="UP000539985"/>
    </source>
</evidence>
<organism evidence="1 2">
    <name type="scientific">Pseudomonas gingeri</name>
    <dbReference type="NCBI Taxonomy" id="117681"/>
    <lineage>
        <taxon>Bacteria</taxon>
        <taxon>Pseudomonadati</taxon>
        <taxon>Pseudomonadota</taxon>
        <taxon>Gammaproteobacteria</taxon>
        <taxon>Pseudomonadales</taxon>
        <taxon>Pseudomonadaceae</taxon>
        <taxon>Pseudomonas</taxon>
    </lineage>
</organism>
<accession>A0A7Y7XII1</accession>
<evidence type="ECO:0000313" key="1">
    <source>
        <dbReference type="EMBL" id="NWC00515.1"/>
    </source>
</evidence>
<dbReference type="AlphaFoldDB" id="A0A7Y7XII1"/>
<reference evidence="1 2" key="1">
    <citation type="submission" date="2020-04" db="EMBL/GenBank/DDBJ databases">
        <title>Molecular characterization of pseudomonads from Agaricus bisporus reveal novel blotch 2 pathogens in Western Europe.</title>
        <authorList>
            <person name="Taparia T."/>
            <person name="Krijger M."/>
            <person name="Haynes E."/>
            <person name="Elpinstone J.G."/>
            <person name="Noble R."/>
            <person name="Van Der Wolf J."/>
        </authorList>
    </citation>
    <scope>NUCLEOTIDE SEQUENCE [LARGE SCALE GENOMIC DNA]</scope>
    <source>
        <strain evidence="1 2">H7001</strain>
    </source>
</reference>
<proteinExistence type="predicted"/>
<protein>
    <submittedName>
        <fullName evidence="1">Uncharacterized protein</fullName>
    </submittedName>
</protein>
<comment type="caution">
    <text evidence="1">The sequence shown here is derived from an EMBL/GenBank/DDBJ whole genome shotgun (WGS) entry which is preliminary data.</text>
</comment>
<sequence>MSDLLRSQRGARLPFHYFRQFGGSRLPFFFAARFKPSDPQPPTQHIHQVAAIAQDHRGDLDDVLSGDFDDHQERLLPVSGSVEQLAQNAIMSVARTIKVA</sequence>
<dbReference type="RefSeq" id="WP_177105777.1">
    <property type="nucleotide sequence ID" value="NZ_JACAOS010000025.1"/>
</dbReference>
<dbReference type="Proteomes" id="UP000539985">
    <property type="component" value="Unassembled WGS sequence"/>
</dbReference>